<feature type="domain" description="Rubrerythrin diiron-binding" evidence="1">
    <location>
        <begin position="9"/>
        <end position="153"/>
    </location>
</feature>
<evidence type="ECO:0000259" key="1">
    <source>
        <dbReference type="Pfam" id="PF02915"/>
    </source>
</evidence>
<reference evidence="2 3" key="1">
    <citation type="journal article" date="2009" name="Environ. Microbiol.">
        <title>Genome sequence of Desulfobacterium autotrophicum HRM2, a marine sulfate reducer oxidizing organic carbon completely to carbon dioxide.</title>
        <authorList>
            <person name="Strittmatter A.W."/>
            <person name="Liesegang H."/>
            <person name="Rabus R."/>
            <person name="Decker I."/>
            <person name="Amann J."/>
            <person name="Andres S."/>
            <person name="Henne A."/>
            <person name="Fricke W.F."/>
            <person name="Martinez-Arias R."/>
            <person name="Bartels D."/>
            <person name="Goesmann A."/>
            <person name="Krause L."/>
            <person name="Puehler A."/>
            <person name="Klenk H.P."/>
            <person name="Richter M."/>
            <person name="Schuler M."/>
            <person name="Gloeckner F.O."/>
            <person name="Meyerdierks A."/>
            <person name="Gottschalk G."/>
            <person name="Amann R."/>
        </authorList>
    </citation>
    <scope>NUCLEOTIDE SEQUENCE [LARGE SCALE GENOMIC DNA]</scope>
    <source>
        <strain evidence="3">ATCC 43914 / DSM 3382 / HRM2</strain>
    </source>
</reference>
<dbReference type="InterPro" id="IPR003251">
    <property type="entry name" value="Rr_diiron-bd_dom"/>
</dbReference>
<accession>C0QER8</accession>
<dbReference type="AlphaFoldDB" id="C0QER8"/>
<keyword evidence="3" id="KW-1185">Reference proteome</keyword>
<evidence type="ECO:0000313" key="2">
    <source>
        <dbReference type="EMBL" id="ACN15410.1"/>
    </source>
</evidence>
<dbReference type="HOGENOM" id="CLU_122749_1_0_7"/>
<name>C0QER8_DESAH</name>
<dbReference type="InterPro" id="IPR009078">
    <property type="entry name" value="Ferritin-like_SF"/>
</dbReference>
<dbReference type="eggNOG" id="COG1633">
    <property type="taxonomic scope" value="Bacteria"/>
</dbReference>
<dbReference type="GO" id="GO:0016491">
    <property type="term" value="F:oxidoreductase activity"/>
    <property type="evidence" value="ECO:0007669"/>
    <property type="project" value="InterPro"/>
</dbReference>
<dbReference type="CDD" id="cd01045">
    <property type="entry name" value="Ferritin_like_AB"/>
    <property type="match status" value="1"/>
</dbReference>
<dbReference type="GO" id="GO:0046872">
    <property type="term" value="F:metal ion binding"/>
    <property type="evidence" value="ECO:0007669"/>
    <property type="project" value="InterPro"/>
</dbReference>
<dbReference type="InterPro" id="IPR012347">
    <property type="entry name" value="Ferritin-like"/>
</dbReference>
<dbReference type="Pfam" id="PF02915">
    <property type="entry name" value="Rubrerythrin"/>
    <property type="match status" value="1"/>
</dbReference>
<sequence length="158" mass="18609">MLTMFSISEIIALAVEIEKNAEETYRRAMDQSRNPEVKALLLWMANEEKDHATWFNTLKDEIDKHQDLPSDKTMEMDGDFIGDLMEKQSFFLGDTDLTIIKDKNKLNEIFIEFENDTILFYEMIKTFITHAPTIKHLEKIIEEENTHIKQLDKISHLD</sequence>
<evidence type="ECO:0000313" key="3">
    <source>
        <dbReference type="Proteomes" id="UP000000442"/>
    </source>
</evidence>
<dbReference type="OrthoDB" id="5418888at2"/>
<proteinExistence type="predicted"/>
<dbReference type="SUPFAM" id="SSF47240">
    <property type="entry name" value="Ferritin-like"/>
    <property type="match status" value="1"/>
</dbReference>
<dbReference type="Proteomes" id="UP000000442">
    <property type="component" value="Chromosome"/>
</dbReference>
<dbReference type="PANTHER" id="PTHR33531">
    <property type="entry name" value="RUBRERYTHRIN SUBFAMILY"/>
    <property type="match status" value="1"/>
</dbReference>
<dbReference type="PANTHER" id="PTHR33531:SF7">
    <property type="entry name" value="HYPOTHETICAL MEMBRANE PROTEIN, CONSERVED"/>
    <property type="match status" value="1"/>
</dbReference>
<gene>
    <name evidence="2" type="primary">rbr2</name>
    <name evidence="2" type="ordered locus">HRM2_23150</name>
</gene>
<dbReference type="STRING" id="177437.HRM2_23150"/>
<protein>
    <submittedName>
        <fullName evidence="2">Rbr2</fullName>
    </submittedName>
</protein>
<organism evidence="2 3">
    <name type="scientific">Desulforapulum autotrophicum (strain ATCC 43914 / DSM 3382 / VKM B-1955 / HRM2)</name>
    <name type="common">Desulfobacterium autotrophicum</name>
    <dbReference type="NCBI Taxonomy" id="177437"/>
    <lineage>
        <taxon>Bacteria</taxon>
        <taxon>Pseudomonadati</taxon>
        <taxon>Thermodesulfobacteriota</taxon>
        <taxon>Desulfobacteria</taxon>
        <taxon>Desulfobacterales</taxon>
        <taxon>Desulfobacteraceae</taxon>
        <taxon>Desulforapulum</taxon>
    </lineage>
</organism>
<dbReference type="Gene3D" id="1.20.1260.10">
    <property type="match status" value="1"/>
</dbReference>
<dbReference type="KEGG" id="dat:HRM2_23150"/>
<dbReference type="EMBL" id="CP001087">
    <property type="protein sequence ID" value="ACN15410.1"/>
    <property type="molecule type" value="Genomic_DNA"/>
</dbReference>